<feature type="compositionally biased region" description="Acidic residues" evidence="1">
    <location>
        <begin position="2280"/>
        <end position="2291"/>
    </location>
</feature>
<dbReference type="PANTHER" id="PTHR42264">
    <property type="entry name" value="EPHRIN_REC_LIKE DOMAIN-CONTAINING PROTEIN"/>
    <property type="match status" value="1"/>
</dbReference>
<evidence type="ECO:0000313" key="2">
    <source>
        <dbReference type="EMBL" id="BDT62930.1"/>
    </source>
</evidence>
<feature type="region of interest" description="Disordered" evidence="1">
    <location>
        <begin position="958"/>
        <end position="981"/>
    </location>
</feature>
<feature type="compositionally biased region" description="Basic and acidic residues" evidence="1">
    <location>
        <begin position="2060"/>
        <end position="2072"/>
    </location>
</feature>
<name>A0A9C7BIL8_9VIRU</name>
<organism evidence="2">
    <name type="scientific">Trachysalambria curvirostris majanivirus</name>
    <dbReference type="NCBI Taxonomy" id="2984281"/>
    <lineage>
        <taxon>Viruses</taxon>
        <taxon>Viruses incertae sedis</taxon>
        <taxon>Naldaviricetes</taxon>
        <taxon>Nimaviridae</taxon>
    </lineage>
</organism>
<dbReference type="EMBL" id="LC738879">
    <property type="protein sequence ID" value="BDT62930.1"/>
    <property type="molecule type" value="Genomic_DNA"/>
</dbReference>
<feature type="compositionally biased region" description="Basic and acidic residues" evidence="1">
    <location>
        <begin position="968"/>
        <end position="981"/>
    </location>
</feature>
<proteinExistence type="predicted"/>
<feature type="region of interest" description="Disordered" evidence="1">
    <location>
        <begin position="2264"/>
        <end position="2326"/>
    </location>
</feature>
<feature type="compositionally biased region" description="Low complexity" evidence="1">
    <location>
        <begin position="1784"/>
        <end position="1809"/>
    </location>
</feature>
<dbReference type="PANTHER" id="PTHR42264:SF6">
    <property type="entry name" value="TRANSMEMBRANE PROTEIN"/>
    <property type="match status" value="1"/>
</dbReference>
<protein>
    <submittedName>
        <fullName evidence="2">Wsv343-like protein</fullName>
    </submittedName>
</protein>
<sequence>MLNNINIGKPKPPSLSQFCFSTLLNLNGGIERDIDLLVKLNDICEILSSCQETISYQICNVNKKSYLQSSRLIDGKEIKLFSEDKLIKNSHLSKSLGNLSVKGYCSKTKAFENTNILYDGWCVIELDLQKKDDEIFVDRDYDINEENILKIPTNELEDDLGFINQYKKDYHDIINTSDNNIEPISNVVLFKEILTIIKYVKDLVAKEEAIAIDPLLRSTLKESEIYISDKGLFDVAFLTNVTLKGLKIVIYPKGLIRRHHYSISENNEKSAVGILSGYTLALSLLKSAFPNIVEKLSQFISSKIKYFLLDINGTKNLMLPGHSKPSSLPYYLINNISNTKFSITNTGIITNVGIILLKDFKSWKDWVLSIFKKVETSWSFEIIRRNAINALNDKWKRQIIFKFGEDIYFKNNDRFIDQDMFLSALAYIYLSDNPTMIIQKQEMEKNNTPLEKQTKLNNPLSSAASSNRIMKKRSDKFIYMFEMIRSKESLIKKYVSLIMETQENEHNFIGLIWEENELYNIGIRLYMASQVEKKNIVEALPNKFKLIWDHINGTDKNITGKTNICHFREFCTASVLYEWLYRRRLLFIDQQVPGYKKINSTLKSYLPGKNEEKQWNKRSKILINEENNTSYISMSTVNDDSHIRNNKANIDVHLEKMLYELLNKKHSNDFSESVDKGDCTLAWMITLLAERFCALYNILSYPLDFYEDATRDEEKGGLGLIYRGLSKNDFIEDCFILKNIIKGYIGLIDTNTFSITNKIDGDKINIGTSNSDNKTSSDEVKDIEKKQTNMKILEDGIYLPPHRSIANIGHGGKVACLGCIRKTENAICDTIKEYNKRVLNLKMKAFHFNDIFKDDDNNHESDNDSDDICLDYSNNDLIKKIKLGSNTYQKMRSFFYNTTTNTNTTNSNNNIPHNTEKSINDIKDNNIENDNDDNDSIISNESTSSSIISSCYSNISKNNNNIDETDDKDTHNYHMTDNDIDKGYKSTSSSINNIKEMEQDIPIQDKEETFGFYSPCKMEEFYTLKQFVFSKDVKSAICHRQRFISLGIVDTVNRLFKSSILRDRKKFKCSDRRQLKYINNAHRVFKKYVAPFSFPLNLVDAINGDCSCSKSKRKPILVIPNSKFTNSIIEGMEYNTHYRERAIFHDIAVLLGFTNKNKHNDNNNQVIRNNINELIKDKGLFLIDSLLKNNSIYKYIYDNINIGQLTNPRFLNRLEFDKGSYKNDKNNNYDKIWHRLMTDANREAERTLFSTLFLLVSKSSPHSIENMTMTTVQNKGHGIKSLLTETQSNNEGKEYHNNMFHNLKMCRLFGTIKDIINYFKGVNIGETRLTQAGYVVSVLEHIQHLFKNSLPINMTQIEWGKEIFDMRQGIFNLDEGGVILMLSKFLKCLLETFFGDKLFECSYAVDLEILFKEADINKSIEKGRCVYPIWITELLILYENYLHGNDISILEKFIGGSSLFMTNDVLESLNISSNFSYNCANEHDNNNNIKNTYAKRAEWIIAREAGNPSTSFTYIVLTVVCYRLFFEPDTNIYKIFSRSEKNNKLNASKFGILIECMGLCGNVWEGGRRISHDRVLNAYMATDRFPVNDGSVYDEVYYYRFMAYSLGFYLLSEEKLATISHDIHLKFDANEISTSNWNIFIQRYFNMFILGRRARLLCAPLRYFKRLLSTALSSQDEIMRKIALLLFMKRINGDELTSIDIINCCKTNIKPDSLAYYYSEIRNLNKNSTSNDYEYTFYGNACSNERYNKVKKSMKLIDTCISMMLSNKEPNLINTDYNDDKNIKNNNIQNNNTNKSKNIKKNTTNSNKKNLSKHCRIDKKKDLTINNDKKGHNKENLEGCFTNTQSEYLRGVYGNDDDTPMMTLGDILEAFHNHMTTMQVVDHIKDVINRLKLFFEIENIVRGDIHSKNYTEMEEKDGKEELCYWEKINKAIKNWNKIVYDLANVMHEEYTIERNQFSLYTSCNMSIIRPEDFKDSGKDILNVHGNLILQDLRNGINNKKNNINGDCKFRPKIKAYKKKIKSCVNQKKILNDPYDSDEIAQHKKRKYPSDVSSNNDDNDEKIKLGNEQDHDSNSLNAKRPRLIQRYTQTNENNNKMINRYNEVQKFVTQRVIINLNRINKINMIANGKNCSTLITNASQISCNYTNNINIDINPISYVNTSSVELSLPSVEEEKFAFKINNSVTPKGADEAFVPLECLYKCFEGIHPIDQVYLFKKLLIRPYNKLWVYFNKELIRKFNNWGYIGFDNLTRPYCMLAEQNDPSSNYKYNNTSLKDSKEMEETQGEDEDEDDIDILKDSLLVNRNYNNNNREDDNDNDDDNSNIDYEYLNNTTGSSLTPLSLLSLPNNNDLISHGENEVPGITHSKYLTAAELEAIYMVNHDQYQTNENSKLARFICKREILNTIHKMLTNYHLTKKRKKKNILLSDIFILFYVPNMDIYVNDQTSSINIELKETNKVERNGTIFFDDMEMSMIEGIRMWGIPSNNVPYLIRIGKRSNRVRINCLPSQDSYSSISSLCENSEENDINLGRSMLMTISHAMQLSTPVKSRFKANADAICQKSIPKWLKHLAVKPPLPRHVFGVKDDTILQDFGAVGSMYFNISVNIGHLLVDNDCISKRLGVASAITENIFYIANGICTRTSILSWESIKTVIRNDKKYLCKDDTIFKKVKRKKKRSVLFYIPYVVKKHPSDLFSDYILFSRFSKQKDNLIRSIDGSHPLGWCMFLADPIKYPTRLILRQNHLKCFVDNAGVAAIMRTGVPCRKFNRDLAIKNGDLLSIKMEKSLNNCIAMENSLYFTINGRIIIGGQVDGLTMETDTMVKNKISIEKHLVYALSIDASLVVDMLSIALEGSVAMRGLAILEYTQRLWDAGKKNDHDKEFWSLSEENNIEMSERRQYLNSDETIMNIYNIDESNSGVVGTFLTSPSIYCKDDDYIFLDMFYQIANIPINHFQTDISQNNHRCVIRCYKTIVDQDTGMPVPHLLYIFRMIMNFCGFIHVITTMDGVKTHHLLYNAALIGMNMAKKVITILVGLKGNNAKSTLARIFEECLWNRVANVSIKSFNDSCGSVSSTQANLSGILGEKMIAVCDEVGYQGNDKYIDHDNYDNSLWDDLKEGTKKQNILECVHLANINNQSPSVINLNNDNSDNTNDTLESLVVSLPSLSPKIIIRSNRKIFLTDIAWWNMKDNTITERLNPRSMVIFCLKNNIVPFSGIVPKLPQTIKHSNIGRKMTETLENPTYISNDNDKTFTYNKMSKQSMLTECLIRNADSVLDYKNSCEVNVSRFLSSLGFDIEQTLIKTIIHILTTPTKNITRETIFEYINLFGENNNNNNNIWEEFNKEKIEQIFDSKGCHNKDNNDYNNMKDYDEDIDANDDNHYQYNQAIDNIFHEVDNKTVKSDYYFDKINNVGYLIKKEQNNEQSTIKEYTNILNINDTLVKRINEETKNIIELSKTSQETKDTTLRKLCSFRSFIVSDGKIILNNTNWWYKNLHLLFNILKEGGTIYNRLRYLEEFHPKCFKTDMDHILRDEDNNTSGVLYCMHAFSPVSDKQKKITSNTINKNLVLKSALEDHKMVLYVNNNPRKGIEEFIANVLLDPSYTNITKIALLSTKAVKLDGDTIDSLFIDIMKLPVTLGETLLECLQNKIKVHKLTLMAIENNNDSDILRKHLKRGMPSTLKCAYPLIGHIKKYRCLNNAINTKKNVDNVDTSKKLLNGQFNCNMIKRVVSTMATVHTRGLFEASREVIATIALFFMSNSYTFQFGLDAAMLKRILFIPCDTVLESSNKNINVSNLVRLIKTGLKYVHKGLIDKRLYKWNRGGGVTTHPSPQSSNIYNDWIQALNDTFQLNIKDHINNNNNKSFSSCELPSRVAQHILKYGVYEISDRQKNAGISTAGNTFFTLYYNILLGRFSPSIYKLKNFLKNDVVTNHTNSVLNNQFDNIITTSNHRHFCSINPKDLKTFSTAIEAARCGSIMRVEKVFKSILFILAPFESSENEHRYGTSISIDGPNITIVRKDGSVDTMLCCAYVPNIDRNLSLYSNEPACISAGSIIFKHLKIAWQSSDITSLQYSCNQLHICFELIYRADNFANRLKSLIGKNREEMIEFMIACNAYKNIIESLGVVDCFISKNNDENIDNNDKTNNYYNDTKRRKQLLIPYGSTLERESMCTKIKDYELMDNTQIFPIVVVNYELSVLLSLTNLSAPKDDKDKLFHFQLVKSVLSNMGLYLNPKYLCNFCKGKQL</sequence>
<evidence type="ECO:0000256" key="1">
    <source>
        <dbReference type="SAM" id="MobiDB-lite"/>
    </source>
</evidence>
<reference evidence="2" key="1">
    <citation type="submission" date="2022-10" db="EMBL/GenBank/DDBJ databases">
        <title>Genome sequences of endogenous nimaviruses in decapod crustaceans.</title>
        <authorList>
            <person name="Kawato S."/>
            <person name="Nozaki R."/>
            <person name="Kondo H."/>
            <person name="Hirono I."/>
        </authorList>
    </citation>
    <scope>NUCLEOTIDE SEQUENCE</scope>
    <source>
        <strain evidence="2">Ube2021</strain>
    </source>
</reference>
<accession>A0A9C7BIL8</accession>
<feature type="compositionally biased region" description="Acidic residues" evidence="1">
    <location>
        <begin position="2311"/>
        <end position="2320"/>
    </location>
</feature>
<feature type="region of interest" description="Disordered" evidence="1">
    <location>
        <begin position="2035"/>
        <end position="2081"/>
    </location>
</feature>
<feature type="region of interest" description="Disordered" evidence="1">
    <location>
        <begin position="1777"/>
        <end position="1813"/>
    </location>
</feature>